<gene>
    <name evidence="3" type="ORF">HNP48_006611</name>
</gene>
<keyword evidence="4" id="KW-1185">Reference proteome</keyword>
<feature type="chain" id="PRO_5031369513" evidence="2">
    <location>
        <begin position="27"/>
        <end position="328"/>
    </location>
</feature>
<feature type="signal peptide" evidence="2">
    <location>
        <begin position="1"/>
        <end position="26"/>
    </location>
</feature>
<dbReference type="RefSeq" id="WP_184865343.1">
    <property type="nucleotide sequence ID" value="NZ_JACHLK010000024.1"/>
</dbReference>
<dbReference type="Proteomes" id="UP000575083">
    <property type="component" value="Unassembled WGS sequence"/>
</dbReference>
<dbReference type="Pfam" id="PF03401">
    <property type="entry name" value="TctC"/>
    <property type="match status" value="1"/>
</dbReference>
<keyword evidence="3" id="KW-0675">Receptor</keyword>
<reference evidence="3 4" key="1">
    <citation type="submission" date="2020-08" db="EMBL/GenBank/DDBJ databases">
        <title>Functional genomics of gut bacteria from endangered species of beetles.</title>
        <authorList>
            <person name="Carlos-Shanley C."/>
        </authorList>
    </citation>
    <scope>NUCLEOTIDE SEQUENCE [LARGE SCALE GENOMIC DNA]</scope>
    <source>
        <strain evidence="3 4">S00198</strain>
    </source>
</reference>
<organism evidence="3 4">
    <name type="scientific">Acidovorax soli</name>
    <dbReference type="NCBI Taxonomy" id="592050"/>
    <lineage>
        <taxon>Bacteria</taxon>
        <taxon>Pseudomonadati</taxon>
        <taxon>Pseudomonadota</taxon>
        <taxon>Betaproteobacteria</taxon>
        <taxon>Burkholderiales</taxon>
        <taxon>Comamonadaceae</taxon>
        <taxon>Acidovorax</taxon>
    </lineage>
</organism>
<dbReference type="InterPro" id="IPR042100">
    <property type="entry name" value="Bug_dom1"/>
</dbReference>
<dbReference type="SUPFAM" id="SSF53850">
    <property type="entry name" value="Periplasmic binding protein-like II"/>
    <property type="match status" value="1"/>
</dbReference>
<dbReference type="AlphaFoldDB" id="A0A7X0PKZ8"/>
<comment type="similarity">
    <text evidence="1">Belongs to the UPF0065 (bug) family.</text>
</comment>
<proteinExistence type="inferred from homology"/>
<dbReference type="Gene3D" id="3.40.190.10">
    <property type="entry name" value="Periplasmic binding protein-like II"/>
    <property type="match status" value="1"/>
</dbReference>
<dbReference type="Gene3D" id="3.40.190.150">
    <property type="entry name" value="Bordetella uptake gene, domain 1"/>
    <property type="match status" value="1"/>
</dbReference>
<protein>
    <submittedName>
        <fullName evidence="3">Tripartite-type tricarboxylate transporter receptor subunit TctC</fullName>
    </submittedName>
</protein>
<keyword evidence="2" id="KW-0732">Signal</keyword>
<dbReference type="InterPro" id="IPR005064">
    <property type="entry name" value="BUG"/>
</dbReference>
<evidence type="ECO:0000256" key="1">
    <source>
        <dbReference type="ARBA" id="ARBA00006987"/>
    </source>
</evidence>
<name>A0A7X0PKZ8_9BURK</name>
<dbReference type="PIRSF" id="PIRSF017082">
    <property type="entry name" value="YflP"/>
    <property type="match status" value="1"/>
</dbReference>
<evidence type="ECO:0000256" key="2">
    <source>
        <dbReference type="SAM" id="SignalP"/>
    </source>
</evidence>
<dbReference type="PANTHER" id="PTHR42928">
    <property type="entry name" value="TRICARBOXYLATE-BINDING PROTEIN"/>
    <property type="match status" value="1"/>
</dbReference>
<evidence type="ECO:0000313" key="3">
    <source>
        <dbReference type="EMBL" id="MBB6563885.1"/>
    </source>
</evidence>
<accession>A0A7X0PKZ8</accession>
<evidence type="ECO:0000313" key="4">
    <source>
        <dbReference type="Proteomes" id="UP000575083"/>
    </source>
</evidence>
<dbReference type="EMBL" id="JACHLK010000024">
    <property type="protein sequence ID" value="MBB6563885.1"/>
    <property type="molecule type" value="Genomic_DNA"/>
</dbReference>
<sequence>MQRRQLLSQAGAIAAGTLAPTLVAHAQGDSNSKPISLIVGYSAGGSADLVARIVGAELGKRLARTVIIENVAGASGMLAAQRVLNGPADGSLLYMGGTDTVVVPMVNAKVKLDWDNDLVPVGRMSTVPMVFAVPKAAPYASLADLVAALRKGGKDSINFATPGIGTMQHLYGALINKQAKVAMLHVPYRGGTHITNDLVGGQVDSAMLVLSTAMPFLKDGKIKALSVSDTVRVPQLPDVKRIGEEDGFTGMALPLWQGLFLKAGTPAATVAAYDKALKETLAQPELRQKLADAGITVAPMAGPEFKAFIKPQAALYRDIVTSSKITME</sequence>
<dbReference type="PANTHER" id="PTHR42928:SF5">
    <property type="entry name" value="BLR1237 PROTEIN"/>
    <property type="match status" value="1"/>
</dbReference>
<dbReference type="CDD" id="cd07012">
    <property type="entry name" value="PBP2_Bug_TTT"/>
    <property type="match status" value="1"/>
</dbReference>
<comment type="caution">
    <text evidence="3">The sequence shown here is derived from an EMBL/GenBank/DDBJ whole genome shotgun (WGS) entry which is preliminary data.</text>
</comment>